<name>A0A6A5T9T0_9PLEO</name>
<evidence type="ECO:0000313" key="1">
    <source>
        <dbReference type="EMBL" id="KAF1948509.1"/>
    </source>
</evidence>
<dbReference type="AlphaFoldDB" id="A0A6A5T9T0"/>
<dbReference type="InterPro" id="IPR032675">
    <property type="entry name" value="LRR_dom_sf"/>
</dbReference>
<keyword evidence="2" id="KW-1185">Reference proteome</keyword>
<organism evidence="1 2">
    <name type="scientific">Byssothecium circinans</name>
    <dbReference type="NCBI Taxonomy" id="147558"/>
    <lineage>
        <taxon>Eukaryota</taxon>
        <taxon>Fungi</taxon>
        <taxon>Dikarya</taxon>
        <taxon>Ascomycota</taxon>
        <taxon>Pezizomycotina</taxon>
        <taxon>Dothideomycetes</taxon>
        <taxon>Pleosporomycetidae</taxon>
        <taxon>Pleosporales</taxon>
        <taxon>Massarineae</taxon>
        <taxon>Massarinaceae</taxon>
        <taxon>Byssothecium</taxon>
    </lineage>
</organism>
<dbReference type="Proteomes" id="UP000800035">
    <property type="component" value="Unassembled WGS sequence"/>
</dbReference>
<sequence length="650" mass="74556">MTFPSLPLEVLQQIAGCVETVHRPSLYAFGLTSKACHRASALLIFRQINITVHHREGLRHDADRLVEILSRADSARHVRRLNIKGALRLNAKKTDSDGQDTHWLRKSGLDEILVDEEPISYHDPHVVYDEGVIEKASKEDMAWAPVVSLLQAITHLEDLIYECQSQFPPSLLRTLREQHPQCRLHHLTFRFRTLLWGVPYPYEMELATSPSLYRVKLACALRDTDGDDDFNLEAMMELAAGLAPNLKEVIILDLYPSGSCRYRRSRESWQGLPGFTGKATGSLTSLSLKGVSNLRSPTALQNWARHTDFACLQHLALGGCYDSKTSGLSGETMEWVAQNYSFPRLMTLSVYLIRDDIFHERPYYSENAVSFFQAFESLEELFVHGPIDPQIMDAILSHHGPALRKLTLYPFEETYNVSNGRDRRGIPMEFTKDRILQIQAQCPVLEELAIPVKRNKSSASEAEMYRCFDKMENLRFLFLTLDCSNWRVGRDSTYNPQFDEDDQKPVDDTMSPMSPLKRGTLKETFINCAVDEALARSIWKTITRNKTGRQLERLKLWPTGGGEYGGVWCEQTVLTITQDLSRSWLIEHVPRDDQEDIAVRELGRRGREPRYRDSRHDVESEVGQVFRTIWPCKEGSMDWRDDWSSFPLQV</sequence>
<dbReference type="EMBL" id="ML977056">
    <property type="protein sequence ID" value="KAF1948509.1"/>
    <property type="molecule type" value="Genomic_DNA"/>
</dbReference>
<dbReference type="Gene3D" id="3.80.10.10">
    <property type="entry name" value="Ribonuclease Inhibitor"/>
    <property type="match status" value="1"/>
</dbReference>
<gene>
    <name evidence="1" type="ORF">CC80DRAFT_498161</name>
</gene>
<protein>
    <submittedName>
        <fullName evidence="1">Uncharacterized protein</fullName>
    </submittedName>
</protein>
<accession>A0A6A5T9T0</accession>
<evidence type="ECO:0000313" key="2">
    <source>
        <dbReference type="Proteomes" id="UP000800035"/>
    </source>
</evidence>
<proteinExistence type="predicted"/>
<reference evidence="1" key="1">
    <citation type="journal article" date="2020" name="Stud. Mycol.">
        <title>101 Dothideomycetes genomes: a test case for predicting lifestyles and emergence of pathogens.</title>
        <authorList>
            <person name="Haridas S."/>
            <person name="Albert R."/>
            <person name="Binder M."/>
            <person name="Bloem J."/>
            <person name="Labutti K."/>
            <person name="Salamov A."/>
            <person name="Andreopoulos B."/>
            <person name="Baker S."/>
            <person name="Barry K."/>
            <person name="Bills G."/>
            <person name="Bluhm B."/>
            <person name="Cannon C."/>
            <person name="Castanera R."/>
            <person name="Culley D."/>
            <person name="Daum C."/>
            <person name="Ezra D."/>
            <person name="Gonzalez J."/>
            <person name="Henrissat B."/>
            <person name="Kuo A."/>
            <person name="Liang C."/>
            <person name="Lipzen A."/>
            <person name="Lutzoni F."/>
            <person name="Magnuson J."/>
            <person name="Mondo S."/>
            <person name="Nolan M."/>
            <person name="Ohm R."/>
            <person name="Pangilinan J."/>
            <person name="Park H.-J."/>
            <person name="Ramirez L."/>
            <person name="Alfaro M."/>
            <person name="Sun H."/>
            <person name="Tritt A."/>
            <person name="Yoshinaga Y."/>
            <person name="Zwiers L.-H."/>
            <person name="Turgeon B."/>
            <person name="Goodwin S."/>
            <person name="Spatafora J."/>
            <person name="Crous P."/>
            <person name="Grigoriev I."/>
        </authorList>
    </citation>
    <scope>NUCLEOTIDE SEQUENCE</scope>
    <source>
        <strain evidence="1">CBS 675.92</strain>
    </source>
</reference>
<dbReference type="OrthoDB" id="3945550at2759"/>